<accession>A0A9D1LRE5</accession>
<feature type="domain" description="PRC-barrel" evidence="1">
    <location>
        <begin position="82"/>
        <end position="112"/>
    </location>
</feature>
<dbReference type="Proteomes" id="UP000824123">
    <property type="component" value="Unassembled WGS sequence"/>
</dbReference>
<evidence type="ECO:0000313" key="2">
    <source>
        <dbReference type="EMBL" id="HIU46644.1"/>
    </source>
</evidence>
<evidence type="ECO:0000259" key="1">
    <source>
        <dbReference type="Pfam" id="PF05239"/>
    </source>
</evidence>
<dbReference type="InterPro" id="IPR011033">
    <property type="entry name" value="PRC_barrel-like_sf"/>
</dbReference>
<sequence>MKRMSGLIGTAVIADGRRAGRVSGVVLEDGRHISGVLIEGALGGSRIVALGQIDVIGDVSLQCTGKGARSGGCEPFAPRRAVTTAGRRLGRVSDLMIDERTGRIEAIEISRGYIDDMLSGRLICDEFALAPQTGDAVVPDALSAQTVRRGGDQLEGGRR</sequence>
<organism evidence="2 3">
    <name type="scientific">Candidatus Fimadaptatus faecigallinarum</name>
    <dbReference type="NCBI Taxonomy" id="2840814"/>
    <lineage>
        <taxon>Bacteria</taxon>
        <taxon>Bacillati</taxon>
        <taxon>Bacillota</taxon>
        <taxon>Clostridia</taxon>
        <taxon>Eubacteriales</taxon>
        <taxon>Candidatus Fimadaptatus</taxon>
    </lineage>
</organism>
<protein>
    <submittedName>
        <fullName evidence="2">PRC-barrel domain-containing protein</fullName>
    </submittedName>
</protein>
<evidence type="ECO:0000313" key="3">
    <source>
        <dbReference type="Proteomes" id="UP000824123"/>
    </source>
</evidence>
<name>A0A9D1LRE5_9FIRM</name>
<dbReference type="InterPro" id="IPR027275">
    <property type="entry name" value="PRC-brl_dom"/>
</dbReference>
<dbReference type="AlphaFoldDB" id="A0A9D1LRE5"/>
<gene>
    <name evidence="2" type="ORF">IAC59_05250</name>
</gene>
<proteinExistence type="predicted"/>
<reference evidence="2" key="2">
    <citation type="journal article" date="2021" name="PeerJ">
        <title>Extensive microbial diversity within the chicken gut microbiome revealed by metagenomics and culture.</title>
        <authorList>
            <person name="Gilroy R."/>
            <person name="Ravi A."/>
            <person name="Getino M."/>
            <person name="Pursley I."/>
            <person name="Horton D.L."/>
            <person name="Alikhan N.F."/>
            <person name="Baker D."/>
            <person name="Gharbi K."/>
            <person name="Hall N."/>
            <person name="Watson M."/>
            <person name="Adriaenssens E.M."/>
            <person name="Foster-Nyarko E."/>
            <person name="Jarju S."/>
            <person name="Secka A."/>
            <person name="Antonio M."/>
            <person name="Oren A."/>
            <person name="Chaudhuri R.R."/>
            <person name="La Ragione R."/>
            <person name="Hildebrand F."/>
            <person name="Pallen M.J."/>
        </authorList>
    </citation>
    <scope>NUCLEOTIDE SEQUENCE</scope>
    <source>
        <strain evidence="2">ChiSxjej2B14-8506</strain>
    </source>
</reference>
<dbReference type="Pfam" id="PF05239">
    <property type="entry name" value="PRC"/>
    <property type="match status" value="1"/>
</dbReference>
<reference evidence="2" key="1">
    <citation type="submission" date="2020-10" db="EMBL/GenBank/DDBJ databases">
        <authorList>
            <person name="Gilroy R."/>
        </authorList>
    </citation>
    <scope>NUCLEOTIDE SEQUENCE</scope>
    <source>
        <strain evidence="2">ChiSxjej2B14-8506</strain>
    </source>
</reference>
<dbReference type="SUPFAM" id="SSF50346">
    <property type="entry name" value="PRC-barrel domain"/>
    <property type="match status" value="1"/>
</dbReference>
<dbReference type="Gene3D" id="2.30.30.240">
    <property type="entry name" value="PRC-barrel domain"/>
    <property type="match status" value="1"/>
</dbReference>
<dbReference type="EMBL" id="DVNK01000035">
    <property type="protein sequence ID" value="HIU46644.1"/>
    <property type="molecule type" value="Genomic_DNA"/>
</dbReference>
<comment type="caution">
    <text evidence="2">The sequence shown here is derived from an EMBL/GenBank/DDBJ whole genome shotgun (WGS) entry which is preliminary data.</text>
</comment>